<reference evidence="1" key="1">
    <citation type="submission" date="2019-03" db="EMBL/GenBank/DDBJ databases">
        <title>WGS assembly of Setaria viridis.</title>
        <authorList>
            <person name="Huang P."/>
            <person name="Jenkins J."/>
            <person name="Grimwood J."/>
            <person name="Barry K."/>
            <person name="Healey A."/>
            <person name="Mamidi S."/>
            <person name="Sreedasyam A."/>
            <person name="Shu S."/>
            <person name="Feldman M."/>
            <person name="Wu J."/>
            <person name="Yu Y."/>
            <person name="Chen C."/>
            <person name="Johnson J."/>
            <person name="Rokhsar D."/>
            <person name="Baxter I."/>
            <person name="Schmutz J."/>
            <person name="Brutnell T."/>
            <person name="Kellogg E."/>
        </authorList>
    </citation>
    <scope>NUCLEOTIDE SEQUENCE [LARGE SCALE GENOMIC DNA]</scope>
</reference>
<evidence type="ECO:0000313" key="1">
    <source>
        <dbReference type="EMBL" id="TKW11472.1"/>
    </source>
</evidence>
<dbReference type="Proteomes" id="UP000298652">
    <property type="component" value="Chromosome 6"/>
</dbReference>
<protein>
    <submittedName>
        <fullName evidence="1">Uncharacterized protein</fullName>
    </submittedName>
</protein>
<name>A0A4U6U8I7_SETVI</name>
<sequence>MLTPEPSASRLSKWWWLAISSVPKEVRRGLNSLIILVAWEVWKHRNSCVFENARPFIQEVLRAVHTEGTLWCSAGARKLQELLLRSPTLGI</sequence>
<dbReference type="Gramene" id="TKW11472">
    <property type="protein sequence ID" value="TKW11472"/>
    <property type="gene ID" value="SEVIR_6G235500v2"/>
</dbReference>
<dbReference type="AlphaFoldDB" id="A0A4U6U8I7"/>
<evidence type="ECO:0000313" key="2">
    <source>
        <dbReference type="Proteomes" id="UP000298652"/>
    </source>
</evidence>
<keyword evidence="2" id="KW-1185">Reference proteome</keyword>
<accession>A0A4U6U8I7</accession>
<organism evidence="1 2">
    <name type="scientific">Setaria viridis</name>
    <name type="common">Green bristlegrass</name>
    <name type="synonym">Setaria italica subsp. viridis</name>
    <dbReference type="NCBI Taxonomy" id="4556"/>
    <lineage>
        <taxon>Eukaryota</taxon>
        <taxon>Viridiplantae</taxon>
        <taxon>Streptophyta</taxon>
        <taxon>Embryophyta</taxon>
        <taxon>Tracheophyta</taxon>
        <taxon>Spermatophyta</taxon>
        <taxon>Magnoliopsida</taxon>
        <taxon>Liliopsida</taxon>
        <taxon>Poales</taxon>
        <taxon>Poaceae</taxon>
        <taxon>PACMAD clade</taxon>
        <taxon>Panicoideae</taxon>
        <taxon>Panicodae</taxon>
        <taxon>Paniceae</taxon>
        <taxon>Cenchrinae</taxon>
        <taxon>Setaria</taxon>
    </lineage>
</organism>
<dbReference type="OMA" id="WWLAISS"/>
<proteinExistence type="predicted"/>
<dbReference type="EMBL" id="CM016557">
    <property type="protein sequence ID" value="TKW11472.1"/>
    <property type="molecule type" value="Genomic_DNA"/>
</dbReference>
<gene>
    <name evidence="1" type="ORF">SEVIR_6G235500v2</name>
</gene>